<reference evidence="2" key="1">
    <citation type="submission" date="2020-11" db="EMBL/GenBank/DDBJ databases">
        <title>Carbohydrate-dependent, anaerobic sulfur respiration: A novel catabolism in halophilic archaea.</title>
        <authorList>
            <person name="Sorokin D.Y."/>
            <person name="Messina E."/>
            <person name="Smedile F."/>
            <person name="La Cono V."/>
            <person name="Hallsworth J.E."/>
            <person name="Yakimov M.M."/>
        </authorList>
    </citation>
    <scope>NUCLEOTIDE SEQUENCE</scope>
    <source>
        <strain evidence="2">HSR-Bgl</strain>
    </source>
</reference>
<accession>A0A897NSJ1</accession>
<evidence type="ECO:0000256" key="1">
    <source>
        <dbReference type="SAM" id="MobiDB-lite"/>
    </source>
</evidence>
<protein>
    <submittedName>
        <fullName evidence="2">Transcriptional regulator containing HTH domain,ArsR family</fullName>
    </submittedName>
</protein>
<organism evidence="2 3">
    <name type="scientific">Halapricum desulfuricans</name>
    <dbReference type="NCBI Taxonomy" id="2841257"/>
    <lineage>
        <taxon>Archaea</taxon>
        <taxon>Methanobacteriati</taxon>
        <taxon>Methanobacteriota</taxon>
        <taxon>Stenosarchaea group</taxon>
        <taxon>Halobacteria</taxon>
        <taxon>Halobacteriales</taxon>
        <taxon>Haloarculaceae</taxon>
        <taxon>Halapricum</taxon>
    </lineage>
</organism>
<dbReference type="AlphaFoldDB" id="A0A897NSJ1"/>
<name>A0A897NSJ1_9EURY</name>
<sequence length="65" mass="7301">MSELCDRSGRVPAWSHTPADRLRVVSSGVRINGRHDDTWGDVETSARDGQWRPESIRPAKRPDSS</sequence>
<gene>
    <name evidence="2" type="primary">arsR15</name>
    <name evidence="2" type="ORF">HSBGL_2759</name>
</gene>
<dbReference type="Proteomes" id="UP000663305">
    <property type="component" value="Chromosome"/>
</dbReference>
<feature type="region of interest" description="Disordered" evidence="1">
    <location>
        <begin position="32"/>
        <end position="65"/>
    </location>
</feature>
<dbReference type="EMBL" id="CP064789">
    <property type="protein sequence ID" value="QSG13156.1"/>
    <property type="molecule type" value="Genomic_DNA"/>
</dbReference>
<evidence type="ECO:0000313" key="3">
    <source>
        <dbReference type="Proteomes" id="UP000663305"/>
    </source>
</evidence>
<feature type="compositionally biased region" description="Basic and acidic residues" evidence="1">
    <location>
        <begin position="33"/>
        <end position="65"/>
    </location>
</feature>
<evidence type="ECO:0000313" key="2">
    <source>
        <dbReference type="EMBL" id="QSG13156.1"/>
    </source>
</evidence>
<proteinExistence type="predicted"/>